<dbReference type="CDD" id="cd01650">
    <property type="entry name" value="RT_nLTR_like"/>
    <property type="match status" value="1"/>
</dbReference>
<feature type="signal peptide" evidence="3">
    <location>
        <begin position="1"/>
        <end position="21"/>
    </location>
</feature>
<feature type="domain" description="Reverse transcriptase" evidence="4">
    <location>
        <begin position="766"/>
        <end position="1006"/>
    </location>
</feature>
<feature type="transmembrane region" description="Helical" evidence="2">
    <location>
        <begin position="1265"/>
        <end position="1293"/>
    </location>
</feature>
<organism evidence="5 6">
    <name type="scientific">Trifolium pratense</name>
    <name type="common">Red clover</name>
    <dbReference type="NCBI Taxonomy" id="57577"/>
    <lineage>
        <taxon>Eukaryota</taxon>
        <taxon>Viridiplantae</taxon>
        <taxon>Streptophyta</taxon>
        <taxon>Embryophyta</taxon>
        <taxon>Tracheophyta</taxon>
        <taxon>Spermatophyta</taxon>
        <taxon>Magnoliopsida</taxon>
        <taxon>eudicotyledons</taxon>
        <taxon>Gunneridae</taxon>
        <taxon>Pentapetalae</taxon>
        <taxon>rosids</taxon>
        <taxon>fabids</taxon>
        <taxon>Fabales</taxon>
        <taxon>Fabaceae</taxon>
        <taxon>Papilionoideae</taxon>
        <taxon>50 kb inversion clade</taxon>
        <taxon>NPAAA clade</taxon>
        <taxon>Hologalegina</taxon>
        <taxon>IRL clade</taxon>
        <taxon>Trifolieae</taxon>
        <taxon>Trifolium</taxon>
    </lineage>
</organism>
<dbReference type="SUPFAM" id="SSF56672">
    <property type="entry name" value="DNA/RNA polymerases"/>
    <property type="match status" value="1"/>
</dbReference>
<feature type="region of interest" description="Disordered" evidence="1">
    <location>
        <begin position="200"/>
        <end position="293"/>
    </location>
</feature>
<keyword evidence="3" id="KW-0732">Signal</keyword>
<proteinExistence type="predicted"/>
<feature type="non-terminal residue" evidence="5">
    <location>
        <position position="1"/>
    </location>
</feature>
<sequence>SFPKLALKVLILLFPSQKTTILQELKPANTICKEESYSQKGFYEFTFTSLEDVRRVRSIASWNLNPGTLKLFAWSSDFNPRAQQNSSAQVWVRLYGLSQEYWRKNILFTIASSLGTPICTDSVTAKPLLERTFGQFARVLIDTDLTQTLRDKVLVERKGFAFLVNIEYENLPNFCTNCKVIGHYVANCKKLIPIDDGKFDKDIRDRRTTNKEPKKVFVPTKEGRQGQDKSLNPKPHDQQRDDSSNSGKDKEVANMNDQFNIIGNSNQSPQSDKSQCSTSQGSKTDKETTISHNRFEVLTTQNIDDIDVEATEETPVIDIESTKDTEGVEDTQVEVVLNKDETLRLETNVANKTTEFLNQSWANMVDAEEEELKTQEIAEHENLVSKTRSAPLPIVKSKTKAKNQKQVSSSSYGTRSKLTGDFNSIMGAHEHSGSLTPARAAIDDFQNWTDSNLLLHLPTSGAYFTWNNGRGGTRHIERRLDRTICNQDWIDCCTSISCTTLVRNRSDHYPLLLDFQSSTIKFMSSFKFLRMWSTHDNCKEVIVNSWKESVVGCPMYILSSKLKRLKEKHKIWNKDVFGNIHDHVKEAEQQVLSIQLQIHNNGRSDQLMNLEKIAQSELDKALERQDLFWKEKARSRWHFEGDRNTAYFHRLAKVKSATKLITSMRNGNGVIHDPALLSDHVVNYFQNLFCSNPLMQDPLLVDDVIPSLVSENVNNLLTMLPSKEEIKSAVFALNKDGAPGPDGFGAYFYQEYWDIIKDDVVNAVIQFFTSGWILPNFNSNTLILIPKSENADTIDKFRPIALANFKFKIISKVLADRLAQILPTIITKEQRGFVHGRNIKDCIGLASEAINLLHNKAFGVILESANISISFNGAQHGFFKCKRGVRQGDPLSPLLFCLAEEVLSRGITKLVADGKVDLIKASRNNYVPSHCLYADDIMVFCRGKLSCLQALKSLFTDYANCSGQVINASKSTIYSGGISQVRLTQIVNLIGFNIGSLPFTYLGVPIFKGRPKARYFIPIADKIKSKLSAWKASLLSIAGRTQLAKSVIQSMLVYSISIYSWPVALLKTIEGWTRNFIWSGDIAQRKLVTVSWKKVCAPYEEGGLGLRSLISTNEAANLKLCWDLLHSNEDWAAILKSRVLRGQQVIKHHIFSSLWSSIKNEIPVIKENSSWNVGTGQLINLWHDTWCGIPLQQSLNIPQNVSIWLPQLVSDLILNHQWHIPPLLENMFPNLLSMVQHITLPVEETLDQLCWNNSPSGAVTFLQCVLFVTLILNPPFICSLSVILLFLFGAGWLQF</sequence>
<dbReference type="PROSITE" id="PS50878">
    <property type="entry name" value="RT_POL"/>
    <property type="match status" value="1"/>
</dbReference>
<gene>
    <name evidence="5" type="ORF">L195_g012836</name>
</gene>
<feature type="compositionally biased region" description="Basic and acidic residues" evidence="1">
    <location>
        <begin position="234"/>
        <end position="252"/>
    </location>
</feature>
<dbReference type="InterPro" id="IPR036691">
    <property type="entry name" value="Endo/exonu/phosph_ase_sf"/>
</dbReference>
<comment type="caution">
    <text evidence="5">The sequence shown here is derived from an EMBL/GenBank/DDBJ whole genome shotgun (WGS) entry which is preliminary data.</text>
</comment>
<feature type="compositionally biased region" description="Basic and acidic residues" evidence="1">
    <location>
        <begin position="200"/>
        <end position="227"/>
    </location>
</feature>
<feature type="compositionally biased region" description="Basic and acidic residues" evidence="1">
    <location>
        <begin position="283"/>
        <end position="293"/>
    </location>
</feature>
<evidence type="ECO:0000256" key="3">
    <source>
        <dbReference type="SAM" id="SignalP"/>
    </source>
</evidence>
<evidence type="ECO:0000256" key="2">
    <source>
        <dbReference type="SAM" id="Phobius"/>
    </source>
</evidence>
<name>A0A2K3PLG5_TRIPR</name>
<accession>A0A2K3PLG5</accession>
<dbReference type="SUPFAM" id="SSF56219">
    <property type="entry name" value="DNase I-like"/>
    <property type="match status" value="1"/>
</dbReference>
<evidence type="ECO:0000256" key="1">
    <source>
        <dbReference type="SAM" id="MobiDB-lite"/>
    </source>
</evidence>
<reference evidence="5 6" key="2">
    <citation type="journal article" date="2017" name="Front. Plant Sci.">
        <title>Gene Classification and Mining of Molecular Markers Useful in Red Clover (Trifolium pratense) Breeding.</title>
        <authorList>
            <person name="Istvanek J."/>
            <person name="Dluhosova J."/>
            <person name="Dluhos P."/>
            <person name="Patkova L."/>
            <person name="Nedelnik J."/>
            <person name="Repkova J."/>
        </authorList>
    </citation>
    <scope>NUCLEOTIDE SEQUENCE [LARGE SCALE GENOMIC DNA]</scope>
    <source>
        <strain evidence="6">cv. Tatra</strain>
        <tissue evidence="5">Young leaves</tissue>
    </source>
</reference>
<keyword evidence="2" id="KW-0472">Membrane</keyword>
<dbReference type="Pfam" id="PF00078">
    <property type="entry name" value="RVT_1"/>
    <property type="match status" value="1"/>
</dbReference>
<evidence type="ECO:0000313" key="6">
    <source>
        <dbReference type="Proteomes" id="UP000236291"/>
    </source>
</evidence>
<dbReference type="InterPro" id="IPR000477">
    <property type="entry name" value="RT_dom"/>
</dbReference>
<dbReference type="PANTHER" id="PTHR33116:SF80">
    <property type="entry name" value="REVERSE TRANSCRIPTASE ZINC-BINDING DOMAIN-CONTAINING PROTEIN"/>
    <property type="match status" value="1"/>
</dbReference>
<dbReference type="EMBL" id="ASHM01008255">
    <property type="protein sequence ID" value="PNY16126.1"/>
    <property type="molecule type" value="Genomic_DNA"/>
</dbReference>
<feature type="compositionally biased region" description="Polar residues" evidence="1">
    <location>
        <begin position="255"/>
        <end position="282"/>
    </location>
</feature>
<reference evidence="5 6" key="1">
    <citation type="journal article" date="2014" name="Am. J. Bot.">
        <title>Genome assembly and annotation for red clover (Trifolium pratense; Fabaceae).</title>
        <authorList>
            <person name="Istvanek J."/>
            <person name="Jaros M."/>
            <person name="Krenek A."/>
            <person name="Repkova J."/>
        </authorList>
    </citation>
    <scope>NUCLEOTIDE SEQUENCE [LARGE SCALE GENOMIC DNA]</scope>
    <source>
        <strain evidence="6">cv. Tatra</strain>
        <tissue evidence="5">Young leaves</tissue>
    </source>
</reference>
<evidence type="ECO:0000259" key="4">
    <source>
        <dbReference type="PROSITE" id="PS50878"/>
    </source>
</evidence>
<protein>
    <submittedName>
        <fullName evidence="5">Ribonuclease H</fullName>
    </submittedName>
</protein>
<dbReference type="ExpressionAtlas" id="A0A2K3PLG5">
    <property type="expression patterns" value="baseline"/>
</dbReference>
<evidence type="ECO:0000313" key="5">
    <source>
        <dbReference type="EMBL" id="PNY16126.1"/>
    </source>
</evidence>
<dbReference type="STRING" id="57577.A0A2K3PLG5"/>
<keyword evidence="2" id="KW-1133">Transmembrane helix</keyword>
<dbReference type="Proteomes" id="UP000236291">
    <property type="component" value="Unassembled WGS sequence"/>
</dbReference>
<keyword evidence="2" id="KW-0812">Transmembrane</keyword>
<dbReference type="PANTHER" id="PTHR33116">
    <property type="entry name" value="REVERSE TRANSCRIPTASE ZINC-BINDING DOMAIN-CONTAINING PROTEIN-RELATED-RELATED"/>
    <property type="match status" value="1"/>
</dbReference>
<dbReference type="Gene3D" id="3.60.10.10">
    <property type="entry name" value="Endonuclease/exonuclease/phosphatase"/>
    <property type="match status" value="1"/>
</dbReference>
<feature type="chain" id="PRO_5014474601" evidence="3">
    <location>
        <begin position="22"/>
        <end position="1295"/>
    </location>
</feature>
<dbReference type="InterPro" id="IPR043502">
    <property type="entry name" value="DNA/RNA_pol_sf"/>
</dbReference>